<evidence type="ECO:0000259" key="18">
    <source>
        <dbReference type="PROSITE" id="PS50262"/>
    </source>
</evidence>
<dbReference type="PRINTS" id="PR00238">
    <property type="entry name" value="OPSIN"/>
</dbReference>
<feature type="transmembrane region" description="Helical" evidence="16">
    <location>
        <begin position="107"/>
        <end position="138"/>
    </location>
</feature>
<evidence type="ECO:0000256" key="6">
    <source>
        <dbReference type="ARBA" id="ARBA00022925"/>
    </source>
</evidence>
<comment type="caution">
    <text evidence="19">The sequence shown here is derived from an EMBL/GenBank/DDBJ whole genome shotgun (WGS) entry which is preliminary data.</text>
</comment>
<keyword evidence="2 16" id="KW-0600">Photoreceptor protein</keyword>
<evidence type="ECO:0000256" key="7">
    <source>
        <dbReference type="ARBA" id="ARBA00022989"/>
    </source>
</evidence>
<dbReference type="InterPro" id="IPR050125">
    <property type="entry name" value="GPCR_opsins"/>
</dbReference>
<feature type="transmembrane region" description="Helical" evidence="16">
    <location>
        <begin position="207"/>
        <end position="226"/>
    </location>
</feature>
<evidence type="ECO:0000256" key="11">
    <source>
        <dbReference type="ARBA" id="ARBA00023157"/>
    </source>
</evidence>
<feature type="transmembrane region" description="Helical" evidence="16">
    <location>
        <begin position="42"/>
        <end position="68"/>
    </location>
</feature>
<dbReference type="PROSITE" id="PS50262">
    <property type="entry name" value="G_PROTEIN_RECEP_F1_2"/>
    <property type="match status" value="1"/>
</dbReference>
<dbReference type="InterPro" id="IPR001760">
    <property type="entry name" value="Opsin"/>
</dbReference>
<evidence type="ECO:0000256" key="2">
    <source>
        <dbReference type="ARBA" id="ARBA00022543"/>
    </source>
</evidence>
<dbReference type="InterPro" id="IPR017452">
    <property type="entry name" value="GPCR_Rhodpsn_7TM"/>
</dbReference>
<keyword evidence="9 16" id="KW-0297">G-protein coupled receptor</keyword>
<protein>
    <submittedName>
        <fullName evidence="19">Opsin-1</fullName>
    </submittedName>
</protein>
<evidence type="ECO:0000313" key="19">
    <source>
        <dbReference type="EMBL" id="KAK6482492.1"/>
    </source>
</evidence>
<evidence type="ECO:0000256" key="15">
    <source>
        <dbReference type="ARBA" id="ARBA00023305"/>
    </source>
</evidence>
<dbReference type="Gene3D" id="1.20.1070.10">
    <property type="entry name" value="Rhodopsin 7-helix transmembrane proteins"/>
    <property type="match status" value="1"/>
</dbReference>
<proteinExistence type="inferred from homology"/>
<evidence type="ECO:0000256" key="16">
    <source>
        <dbReference type="RuleBase" id="RU004951"/>
    </source>
</evidence>
<evidence type="ECO:0000313" key="20">
    <source>
        <dbReference type="Proteomes" id="UP001369086"/>
    </source>
</evidence>
<dbReference type="Proteomes" id="UP001369086">
    <property type="component" value="Unassembled WGS sequence"/>
</dbReference>
<dbReference type="InterPro" id="IPR027430">
    <property type="entry name" value="Retinal_BS"/>
</dbReference>
<keyword evidence="11" id="KW-1015">Disulfide bond</keyword>
<keyword evidence="12 16" id="KW-0675">Receptor</keyword>
<evidence type="ECO:0000256" key="17">
    <source>
        <dbReference type="SAM" id="MobiDB-lite"/>
    </source>
</evidence>
<dbReference type="PROSITE" id="PS00238">
    <property type="entry name" value="OPSIN"/>
    <property type="match status" value="1"/>
</dbReference>
<keyword evidence="8 16" id="KW-0157">Chromophore</keyword>
<keyword evidence="20" id="KW-1185">Reference proteome</keyword>
<keyword evidence="7 16" id="KW-1133">Transmembrane helix</keyword>
<feature type="transmembrane region" description="Helical" evidence="16">
    <location>
        <begin position="80"/>
        <end position="101"/>
    </location>
</feature>
<feature type="transmembrane region" description="Helical" evidence="16">
    <location>
        <begin position="259"/>
        <end position="281"/>
    </location>
</feature>
<organism evidence="19 20">
    <name type="scientific">Huso huso</name>
    <name type="common">Beluga</name>
    <name type="synonym">Acipenser huso</name>
    <dbReference type="NCBI Taxonomy" id="61971"/>
    <lineage>
        <taxon>Eukaryota</taxon>
        <taxon>Metazoa</taxon>
        <taxon>Chordata</taxon>
        <taxon>Craniata</taxon>
        <taxon>Vertebrata</taxon>
        <taxon>Euteleostomi</taxon>
        <taxon>Actinopterygii</taxon>
        <taxon>Chondrostei</taxon>
        <taxon>Acipenseriformes</taxon>
        <taxon>Acipenseridae</taxon>
        <taxon>Huso</taxon>
    </lineage>
</organism>
<evidence type="ECO:0000256" key="3">
    <source>
        <dbReference type="ARBA" id="ARBA00022553"/>
    </source>
</evidence>
<evidence type="ECO:0000256" key="10">
    <source>
        <dbReference type="ARBA" id="ARBA00023136"/>
    </source>
</evidence>
<feature type="transmembrane region" description="Helical" evidence="16">
    <location>
        <begin position="158"/>
        <end position="178"/>
    </location>
</feature>
<evidence type="ECO:0000256" key="8">
    <source>
        <dbReference type="ARBA" id="ARBA00022991"/>
    </source>
</evidence>
<dbReference type="PRINTS" id="PR00574">
    <property type="entry name" value="OPSINBLUE"/>
</dbReference>
<dbReference type="SUPFAM" id="SSF81321">
    <property type="entry name" value="Family A G protein-coupled receptor-like"/>
    <property type="match status" value="1"/>
</dbReference>
<feature type="compositionally biased region" description="Low complexity" evidence="17">
    <location>
        <begin position="337"/>
        <end position="356"/>
    </location>
</feature>
<sequence>MHKTRKGGLRMAGAEEFYLFENISSVGPWDGPQYHIAPKWAFYLQTLFMGFVFFAGTPLNAIVLIVTVKYKKLRQPLNYILVNISFAGFIFVTFSVFTVFVSSSQGYFVFGKTICAIEAFLGSVAGLVTGWSLAFLAFERYIVICKPFGNFRFGSQHALMIVATTWVIGLSVALPPFFGWSRYIPEGLQCSCGPDWYTTGTKYKSEYYTWFLFIFCFICPLSLICFSYSQLLVALRAVAAQQAESTTTQKAEREVSRMVIFMVGSFVFCYGPYATLAMYMVNNRGNDLDLRLVTIPAVFSKSSCVYNPLIYAFMNKQFHACIMETVFGKTMTDDPEVSSTNKTEVSSVSSSQVSPN</sequence>
<feature type="transmembrane region" description="Helical" evidence="16">
    <location>
        <begin position="293"/>
        <end position="314"/>
    </location>
</feature>
<evidence type="ECO:0000256" key="1">
    <source>
        <dbReference type="ARBA" id="ARBA00004141"/>
    </source>
</evidence>
<evidence type="ECO:0000256" key="12">
    <source>
        <dbReference type="ARBA" id="ARBA00023170"/>
    </source>
</evidence>
<dbReference type="Pfam" id="PF00001">
    <property type="entry name" value="7tm_1"/>
    <property type="match status" value="1"/>
</dbReference>
<gene>
    <name evidence="19" type="ORF">HHUSO_G15514</name>
</gene>
<keyword evidence="14 16" id="KW-0807">Transducer</keyword>
<keyword evidence="4 16" id="KW-0716">Sensory transduction</keyword>
<dbReference type="PRINTS" id="PR00237">
    <property type="entry name" value="GPCRRHODOPSN"/>
</dbReference>
<keyword evidence="15" id="KW-0844">Vision</keyword>
<evidence type="ECO:0000256" key="4">
    <source>
        <dbReference type="ARBA" id="ARBA00022606"/>
    </source>
</evidence>
<reference evidence="19 20" key="1">
    <citation type="submission" date="2021-05" db="EMBL/GenBank/DDBJ databases">
        <authorList>
            <person name="Zahm M."/>
            <person name="Klopp C."/>
            <person name="Cabau C."/>
            <person name="Kuhl H."/>
            <person name="Suciu R."/>
            <person name="Ciorpac M."/>
            <person name="Holostenco D."/>
            <person name="Gessner J."/>
            <person name="Wuertz S."/>
            <person name="Hohne C."/>
            <person name="Stock M."/>
            <person name="Gislard M."/>
            <person name="Lluch J."/>
            <person name="Milhes M."/>
            <person name="Lampietro C."/>
            <person name="Lopez Roques C."/>
            <person name="Donnadieu C."/>
            <person name="Du K."/>
            <person name="Schartl M."/>
            <person name="Guiguen Y."/>
        </authorList>
    </citation>
    <scope>NUCLEOTIDE SEQUENCE [LARGE SCALE GENOMIC DNA]</scope>
    <source>
        <strain evidence="19">Hh-F2</strain>
        <tissue evidence="19">Blood</tissue>
    </source>
</reference>
<dbReference type="EMBL" id="JAHFZB010000013">
    <property type="protein sequence ID" value="KAK6482492.1"/>
    <property type="molecule type" value="Genomic_DNA"/>
</dbReference>
<dbReference type="InterPro" id="IPR000276">
    <property type="entry name" value="GPCR_Rhodpsn"/>
</dbReference>
<dbReference type="PROSITE" id="PS00237">
    <property type="entry name" value="G_PROTEIN_RECEP_F1_1"/>
    <property type="match status" value="1"/>
</dbReference>
<keyword evidence="5 16" id="KW-0812">Transmembrane</keyword>
<evidence type="ECO:0000256" key="9">
    <source>
        <dbReference type="ARBA" id="ARBA00023040"/>
    </source>
</evidence>
<keyword evidence="6 16" id="KW-0681">Retinal protein</keyword>
<feature type="region of interest" description="Disordered" evidence="17">
    <location>
        <begin position="333"/>
        <end position="356"/>
    </location>
</feature>
<comment type="subcellular location">
    <subcellularLocation>
        <location evidence="1 16">Membrane</location>
        <topology evidence="1 16">Multi-pass membrane protein</topology>
    </subcellularLocation>
</comment>
<keyword evidence="3" id="KW-0597">Phosphoprotein</keyword>
<dbReference type="PANTHER" id="PTHR24240">
    <property type="entry name" value="OPSIN"/>
    <property type="match status" value="1"/>
</dbReference>
<feature type="domain" description="G-protein coupled receptors family 1 profile" evidence="18">
    <location>
        <begin position="59"/>
        <end position="311"/>
    </location>
</feature>
<comment type="similarity">
    <text evidence="16">Belongs to the G-protein coupled receptor 1 family. Opsin subfamily.</text>
</comment>
<keyword evidence="10 16" id="KW-0472">Membrane</keyword>
<keyword evidence="13" id="KW-0325">Glycoprotein</keyword>
<dbReference type="InterPro" id="IPR001521">
    <property type="entry name" value="Opsin_blue"/>
</dbReference>
<evidence type="ECO:0000256" key="14">
    <source>
        <dbReference type="ARBA" id="ARBA00023224"/>
    </source>
</evidence>
<evidence type="ECO:0000256" key="5">
    <source>
        <dbReference type="ARBA" id="ARBA00022692"/>
    </source>
</evidence>
<accession>A0ABR0ZCF0</accession>
<evidence type="ECO:0000256" key="13">
    <source>
        <dbReference type="ARBA" id="ARBA00023180"/>
    </source>
</evidence>
<name>A0ABR0ZCF0_HUSHU</name>